<dbReference type="AlphaFoldDB" id="A0A5K3G218"/>
<reference evidence="1" key="1">
    <citation type="submission" date="2019-11" db="UniProtKB">
        <authorList>
            <consortium name="WormBaseParasite"/>
        </authorList>
    </citation>
    <scope>IDENTIFICATION</scope>
</reference>
<proteinExistence type="predicted"/>
<dbReference type="WBParaSite" id="MCU_014467-RA">
    <property type="protein sequence ID" value="MCU_014467-RA"/>
    <property type="gene ID" value="MCU_014467"/>
</dbReference>
<protein>
    <submittedName>
        <fullName evidence="1">Ras-associating domain-containing protein</fullName>
    </submittedName>
</protein>
<accession>A0A5K3G218</accession>
<evidence type="ECO:0000313" key="1">
    <source>
        <dbReference type="WBParaSite" id="MCU_014467-RA"/>
    </source>
</evidence>
<name>A0A5K3G218_MESCO</name>
<organism evidence="1">
    <name type="scientific">Mesocestoides corti</name>
    <name type="common">Flatworm</name>
    <dbReference type="NCBI Taxonomy" id="53468"/>
    <lineage>
        <taxon>Eukaryota</taxon>
        <taxon>Metazoa</taxon>
        <taxon>Spiralia</taxon>
        <taxon>Lophotrochozoa</taxon>
        <taxon>Platyhelminthes</taxon>
        <taxon>Cestoda</taxon>
        <taxon>Eucestoda</taxon>
        <taxon>Cyclophyllidea</taxon>
        <taxon>Mesocestoididae</taxon>
        <taxon>Mesocestoides</taxon>
    </lineage>
</organism>
<sequence length="59" mass="6778">MVDVAMKNCEKSNGPQIDLESWIKVLKKGKSASEIRDTRTAFREAGINFEYFEKPKTIK</sequence>